<protein>
    <submittedName>
        <fullName evidence="1">Glycosyl transferase, group 1</fullName>
    </submittedName>
</protein>
<dbReference type="SUPFAM" id="SSF53756">
    <property type="entry name" value="UDP-Glycosyltransferase/glycogen phosphorylase"/>
    <property type="match status" value="1"/>
</dbReference>
<dbReference type="eggNOG" id="COG0438">
    <property type="taxonomic scope" value="Bacteria"/>
</dbReference>
<name>I0HN31_RUBGI</name>
<dbReference type="Pfam" id="PF13692">
    <property type="entry name" value="Glyco_trans_1_4"/>
    <property type="match status" value="1"/>
</dbReference>
<dbReference type="PATRIC" id="fig|983917.3.peg.1052"/>
<keyword evidence="2" id="KW-1185">Reference proteome</keyword>
<dbReference type="HOGENOM" id="CLU_028014_5_0_4"/>
<keyword evidence="1" id="KW-0808">Transferase</keyword>
<sequence length="412" mass="44955">MDPPVHEPALRRPGTAAARGGKVLVVSDVPPFPTSSGNRARIRTLTEVIAGLGHELHFAALVRPGSGLDPQMSRHYGRRLHVLPFERRRGPAWAWEHAARRLRQRLNLDAGWLWTLDAWYDDRLDARLRELQARESFDTVLIEYVYLSRAACVFPPGVRTVIDTHDRFTRRHRAAREAGQAYGWFSLAEADERRGLARADAVIAIQDDEAAFFSALLAGTSTTVETVGHVFEPAAPVRRARARRALLVGSHNPVNAEGARYFVGQVLPRVQQELPDFELLIAGDVGQAVADAPGLRKLGRVTAIGEAYAQAALALNPVRSGTGLCIKSLETLAYGLPLVTTRSGARGLEAWAGSAFSMVPDDDPQAMAAAICTLLRRDDQAEAMGRSARAAALEINRVQLAALRRLLGRGEA</sequence>
<dbReference type="EMBL" id="AP012320">
    <property type="protein sequence ID" value="BAL94418.1"/>
    <property type="molecule type" value="Genomic_DNA"/>
</dbReference>
<dbReference type="PANTHER" id="PTHR12526:SF600">
    <property type="entry name" value="GLYCOSYL TRANSFERASE GROUP 1"/>
    <property type="match status" value="1"/>
</dbReference>
<gene>
    <name evidence="1" type="ordered locus">RGE_10770</name>
</gene>
<dbReference type="Gene3D" id="3.40.50.2000">
    <property type="entry name" value="Glycogen Phosphorylase B"/>
    <property type="match status" value="2"/>
</dbReference>
<dbReference type="STRING" id="983917.RGE_10770"/>
<proteinExistence type="predicted"/>
<dbReference type="GO" id="GO:0016757">
    <property type="term" value="F:glycosyltransferase activity"/>
    <property type="evidence" value="ECO:0007669"/>
    <property type="project" value="TreeGrafter"/>
</dbReference>
<evidence type="ECO:0000313" key="1">
    <source>
        <dbReference type="EMBL" id="BAL94418.1"/>
    </source>
</evidence>
<evidence type="ECO:0000313" key="2">
    <source>
        <dbReference type="Proteomes" id="UP000007883"/>
    </source>
</evidence>
<dbReference type="KEGG" id="rge:RGE_10770"/>
<organism evidence="1 2">
    <name type="scientific">Rubrivivax gelatinosus (strain NBRC 100245 / IL144)</name>
    <dbReference type="NCBI Taxonomy" id="983917"/>
    <lineage>
        <taxon>Bacteria</taxon>
        <taxon>Pseudomonadati</taxon>
        <taxon>Pseudomonadota</taxon>
        <taxon>Betaproteobacteria</taxon>
        <taxon>Burkholderiales</taxon>
        <taxon>Sphaerotilaceae</taxon>
        <taxon>Rubrivivax</taxon>
    </lineage>
</organism>
<reference evidence="1 2" key="1">
    <citation type="journal article" date="2012" name="J. Bacteriol.">
        <title>Complete genome sequence of phototrophic betaproteobacterium Rubrivivax gelatinosus IL144.</title>
        <authorList>
            <person name="Nagashima S."/>
            <person name="Kamimura A."/>
            <person name="Shimizu T."/>
            <person name="Nakamura-isaki S."/>
            <person name="Aono E."/>
            <person name="Sakamoto K."/>
            <person name="Ichikawa N."/>
            <person name="Nakazawa H."/>
            <person name="Sekine M."/>
            <person name="Yamazaki S."/>
            <person name="Fujita N."/>
            <person name="Shimada K."/>
            <person name="Hanada S."/>
            <person name="Nagashima K.V.P."/>
        </authorList>
    </citation>
    <scope>NUCLEOTIDE SEQUENCE [LARGE SCALE GENOMIC DNA]</scope>
    <source>
        <strain evidence="2">NBRC 100245 / IL144</strain>
    </source>
</reference>
<dbReference type="Proteomes" id="UP000007883">
    <property type="component" value="Chromosome"/>
</dbReference>
<accession>I0HN31</accession>
<dbReference type="AlphaFoldDB" id="I0HN31"/>
<dbReference type="PANTHER" id="PTHR12526">
    <property type="entry name" value="GLYCOSYLTRANSFERASE"/>
    <property type="match status" value="1"/>
</dbReference>
<dbReference type="CDD" id="cd03801">
    <property type="entry name" value="GT4_PimA-like"/>
    <property type="match status" value="1"/>
</dbReference>